<accession>A0A8K1IAM8</accession>
<protein>
    <submittedName>
        <fullName evidence="8">NBS-LRR disease resistance protein</fullName>
    </submittedName>
</protein>
<dbReference type="Gene3D" id="3.40.50.300">
    <property type="entry name" value="P-loop containing nucleotide triphosphate hydrolases"/>
    <property type="match status" value="1"/>
</dbReference>
<evidence type="ECO:0000256" key="3">
    <source>
        <dbReference type="ARBA" id="ARBA00022821"/>
    </source>
</evidence>
<dbReference type="InterPro" id="IPR058922">
    <property type="entry name" value="WHD_DRP"/>
</dbReference>
<dbReference type="GO" id="GO:0042742">
    <property type="term" value="P:defense response to bacterium"/>
    <property type="evidence" value="ECO:0007669"/>
    <property type="project" value="UniProtKB-ARBA"/>
</dbReference>
<sequence>MAEAALAVAGLRLAASPILKKLIASSSTWLGVDMVRELHELDTTIMPQFELMIELANKGNHRVKLDKWVQELKEAFYKAQDLLDMHEYNLLEHKAKSGKDYLPVHASSSNAFMKHLHSASNSMSNLRSKNKTLLNQLKELKAILAKAKDFCELLCLPAVISQKIIGRDKDRDHIIHLLTKTNTVESRTRRYSSLAIVGLGGMGKSSLAQHVYNNKMVEEHFDVRMWVCISRRLDVDRHTREIIESAAEGEYPRIDNLDTLQCKLRDILQKSNKFLLVLDDVWFEETSNEMEWEQLLAPLVSQQAGSKILVTSRSNILPFALCCNDILPVENIEDRDFLALFKDHAFSGTEVQDQGLHGKLEQKPVGSQLSRKKNIAAWKDALKIDNLSEPRRALLWSYEKLDPNLQRCFLYCSLFPKGHKYIIKELVQLWMAEGLVDSCDVNKRMEDIGSDCFSEISSVSFFQPVYTRQRVTHYVMHDLIHDLAQSLSREDCFRLEDDKVAEIPCTLRHLRTVICIDPLMDDVSDVFNQILQNLKKLRVLHLSAYNSRMLPESVGDLKHLRYLNIIKTLISELPGSLCTLYHLQLLQLNHRVESLPDKLCNLSKLRHFEAFEDIIDIESYRRALPQIPNIGKLTLLQQLDKYSVQYQKEHELQQLRDMNELGGSLSVTNLENVTGKYQALESKLHQKNHLESLRLVWSYTNDMNAEDTLHLDVLQGLLPPPQLGRLTIEGFRSTEYPSWLLEGSHFVNLESFELVDCSVLDNLPSNGQLFQNCCSLVLENVPNLKTLPSLPGGLERLRIEKCPLLVFISINELEQRDERENGMSTYHLAPKLASMLWEVDSGSRIWDTLQLEYSSLKQLMSFMGADNSHLQTIESALKGHGLGKISALPIEGEVLVKEDIIKAWIFCHEQRVRFVYGRRIGLPLIPPSGLCELTLSSCSITDGTLAICLGGLASLRHLHLSKIMVLTTLPSEEVLQGLTKLERLIIESCWCLRSLGGLGALTSLSDISLSCCPSLELARGAQLMPLSLVQLIVKECVLATDFFCSDWPHVNLIIVSRCRSTVSLSIGALTSLKALMLCHLPDLCMIEGLSSLRLLQLDLINVPKLTTECISQSRVQNCISVSSPVILNHMLSARGFTFPEFLFLHECKDEHVSFEESGNFTSIKWLRLWSCEMRSLPKNLKCLSSLTKLDIRECPNISSLPDLPPSRQQISIWRCELLRESCRAPDGQSWSKIAHIRWKEIG</sequence>
<dbReference type="InterPro" id="IPR056789">
    <property type="entry name" value="LRR_R13L1-DRL21"/>
</dbReference>
<dbReference type="SUPFAM" id="SSF52540">
    <property type="entry name" value="P-loop containing nucleoside triphosphate hydrolases"/>
    <property type="match status" value="1"/>
</dbReference>
<evidence type="ECO:0000313" key="8">
    <source>
        <dbReference type="EMBL" id="UBY07451.1"/>
    </source>
</evidence>
<keyword evidence="2" id="KW-0677">Repeat</keyword>
<evidence type="ECO:0000256" key="2">
    <source>
        <dbReference type="ARBA" id="ARBA00022737"/>
    </source>
</evidence>
<feature type="domain" description="NB-ARC" evidence="5">
    <location>
        <begin position="185"/>
        <end position="348"/>
    </location>
</feature>
<dbReference type="GO" id="GO:0043531">
    <property type="term" value="F:ADP binding"/>
    <property type="evidence" value="ECO:0007669"/>
    <property type="project" value="InterPro"/>
</dbReference>
<dbReference type="EMBL" id="MZ672852">
    <property type="protein sequence ID" value="UBY07451.1"/>
    <property type="molecule type" value="mRNA"/>
</dbReference>
<dbReference type="InterPro" id="IPR036388">
    <property type="entry name" value="WH-like_DNA-bd_sf"/>
</dbReference>
<dbReference type="FunFam" id="1.10.10.10:FF:000322">
    <property type="entry name" value="Probable disease resistance protein At1g63360"/>
    <property type="match status" value="1"/>
</dbReference>
<evidence type="ECO:0000259" key="7">
    <source>
        <dbReference type="Pfam" id="PF25019"/>
    </source>
</evidence>
<dbReference type="PANTHER" id="PTHR36766">
    <property type="entry name" value="PLANT BROAD-SPECTRUM MILDEW RESISTANCE PROTEIN RPW8"/>
    <property type="match status" value="1"/>
</dbReference>
<dbReference type="InterPro" id="IPR002182">
    <property type="entry name" value="NB-ARC"/>
</dbReference>
<dbReference type="GO" id="GO:0009626">
    <property type="term" value="P:plant-type hypersensitive response"/>
    <property type="evidence" value="ECO:0007669"/>
    <property type="project" value="UniProtKB-ARBA"/>
</dbReference>
<dbReference type="GO" id="GO:0002758">
    <property type="term" value="P:innate immune response-activating signaling pathway"/>
    <property type="evidence" value="ECO:0007669"/>
    <property type="project" value="UniProtKB-ARBA"/>
</dbReference>
<name>A0A8K1IAM8_9POAL</name>
<reference evidence="8" key="1">
    <citation type="submission" date="2021-07" db="EMBL/GenBank/DDBJ databases">
        <title>Genome-wide identification of the NLR gene family in Haynaldia villosa by SMRT-RenSeq.</title>
        <authorList>
            <person name="Huang Z."/>
            <person name="Qiao F."/>
            <person name="Yang B."/>
            <person name="Liu J."/>
            <person name="Liu Y."/>
            <person name="Wulff B.B.H."/>
            <person name="Hu P."/>
            <person name="Lv Z."/>
            <person name="Zhang R."/>
            <person name="Chen P."/>
            <person name="Xing L."/>
            <person name="Cao A."/>
        </authorList>
    </citation>
    <scope>NUCLEOTIDE SEQUENCE</scope>
    <source>
        <strain evidence="8">Hv_Contig_1067_nlr_1</strain>
    </source>
</reference>
<proteinExistence type="evidence at transcript level"/>
<dbReference type="PRINTS" id="PR00364">
    <property type="entry name" value="DISEASERSIST"/>
</dbReference>
<dbReference type="Pfam" id="PF25019">
    <property type="entry name" value="LRR_R13L1-DRL21"/>
    <property type="match status" value="1"/>
</dbReference>
<feature type="coiled-coil region" evidence="4">
    <location>
        <begin position="116"/>
        <end position="143"/>
    </location>
</feature>
<evidence type="ECO:0000256" key="4">
    <source>
        <dbReference type="SAM" id="Coils"/>
    </source>
</evidence>
<keyword evidence="3" id="KW-0611">Plant defense</keyword>
<evidence type="ECO:0000256" key="1">
    <source>
        <dbReference type="ARBA" id="ARBA00022614"/>
    </source>
</evidence>
<dbReference type="Pfam" id="PF23559">
    <property type="entry name" value="WHD_DRP"/>
    <property type="match status" value="1"/>
</dbReference>
<dbReference type="Gene3D" id="3.80.10.10">
    <property type="entry name" value="Ribonuclease Inhibitor"/>
    <property type="match status" value="3"/>
</dbReference>
<feature type="domain" description="R13L1/DRL21-like LRR repeat region" evidence="7">
    <location>
        <begin position="652"/>
        <end position="769"/>
    </location>
</feature>
<organism evidence="8">
    <name type="scientific">Dasypyrum villosum</name>
    <dbReference type="NCBI Taxonomy" id="40247"/>
    <lineage>
        <taxon>Eukaryota</taxon>
        <taxon>Viridiplantae</taxon>
        <taxon>Streptophyta</taxon>
        <taxon>Embryophyta</taxon>
        <taxon>Tracheophyta</taxon>
        <taxon>Spermatophyta</taxon>
        <taxon>Magnoliopsida</taxon>
        <taxon>Liliopsida</taxon>
        <taxon>Poales</taxon>
        <taxon>Poaceae</taxon>
        <taxon>BOP clade</taxon>
        <taxon>Pooideae</taxon>
        <taxon>Triticodae</taxon>
        <taxon>Triticeae</taxon>
        <taxon>Triticinae</taxon>
        <taxon>Dasypyrum</taxon>
    </lineage>
</organism>
<evidence type="ECO:0000259" key="5">
    <source>
        <dbReference type="Pfam" id="PF00931"/>
    </source>
</evidence>
<dbReference type="Gene3D" id="1.10.10.10">
    <property type="entry name" value="Winged helix-like DNA-binding domain superfamily/Winged helix DNA-binding domain"/>
    <property type="match status" value="1"/>
</dbReference>
<dbReference type="InterPro" id="IPR027417">
    <property type="entry name" value="P-loop_NTPase"/>
</dbReference>
<evidence type="ECO:0000259" key="6">
    <source>
        <dbReference type="Pfam" id="PF23559"/>
    </source>
</evidence>
<dbReference type="InterPro" id="IPR032675">
    <property type="entry name" value="LRR_dom_sf"/>
</dbReference>
<dbReference type="AlphaFoldDB" id="A0A8K1IAM8"/>
<keyword evidence="4" id="KW-0175">Coiled coil</keyword>
<dbReference type="SUPFAM" id="SSF52058">
    <property type="entry name" value="L domain-like"/>
    <property type="match status" value="2"/>
</dbReference>
<keyword evidence="1" id="KW-0433">Leucine-rich repeat</keyword>
<dbReference type="Pfam" id="PF00931">
    <property type="entry name" value="NB-ARC"/>
    <property type="match status" value="1"/>
</dbReference>
<dbReference type="PANTHER" id="PTHR36766:SF60">
    <property type="entry name" value="NB-ARC DOMAIN-CONTAINING PROTEIN"/>
    <property type="match status" value="1"/>
</dbReference>
<feature type="domain" description="Disease resistance protein winged helix" evidence="6">
    <location>
        <begin position="414"/>
        <end position="484"/>
    </location>
</feature>